<dbReference type="RefSeq" id="XP_019049011.1">
    <property type="nucleotide sequence ID" value="XM_019189449.1"/>
</dbReference>
<dbReference type="AlphaFoldDB" id="A0A1B9GAA8"/>
<dbReference type="Proteomes" id="UP000092730">
    <property type="component" value="Chromosome 2"/>
</dbReference>
<dbReference type="EMBL" id="CP144542">
    <property type="protein sequence ID" value="WVW82081.1"/>
    <property type="molecule type" value="Genomic_DNA"/>
</dbReference>
<dbReference type="KEGG" id="kbi:30207190"/>
<protein>
    <submittedName>
        <fullName evidence="2">Uncharacterized protein</fullName>
    </submittedName>
</protein>
<sequence>MTPRTHDDSKVASSRTTHSSGQSTGAAHLLDTTSSFFKGHYKQLKDHFGDTRSTYVLAENISGSIEDTDKISYQSTWRELKQGEEVHEGDVRYKCDRSQFQSLVPVEAPPLYLAKGKPTGDMQKLKPPTRVL</sequence>
<keyword evidence="4" id="KW-1185">Reference proteome</keyword>
<reference evidence="2" key="3">
    <citation type="submission" date="2014-01" db="EMBL/GenBank/DDBJ databases">
        <title>Evolution of pathogenesis and genome organization in the Tremellales.</title>
        <authorList>
            <person name="Cuomo C."/>
            <person name="Litvintseva A."/>
            <person name="Heitman J."/>
            <person name="Chen Y."/>
            <person name="Sun S."/>
            <person name="Springer D."/>
            <person name="Dromer F."/>
            <person name="Young S."/>
            <person name="Zeng Q."/>
            <person name="Chapman S."/>
            <person name="Gujja S."/>
            <person name="Saif S."/>
            <person name="Birren B."/>
        </authorList>
    </citation>
    <scope>NUCLEOTIDE SEQUENCE</scope>
    <source>
        <strain evidence="2">CBS 10118</strain>
    </source>
</reference>
<gene>
    <name evidence="2" type="ORF">I302_02791</name>
    <name evidence="3" type="ORF">I302_104086</name>
</gene>
<organism evidence="2">
    <name type="scientific">Kwoniella bestiolae CBS 10118</name>
    <dbReference type="NCBI Taxonomy" id="1296100"/>
    <lineage>
        <taxon>Eukaryota</taxon>
        <taxon>Fungi</taxon>
        <taxon>Dikarya</taxon>
        <taxon>Basidiomycota</taxon>
        <taxon>Agaricomycotina</taxon>
        <taxon>Tremellomycetes</taxon>
        <taxon>Tremellales</taxon>
        <taxon>Cryptococcaceae</taxon>
        <taxon>Kwoniella</taxon>
    </lineage>
</organism>
<reference evidence="3" key="2">
    <citation type="submission" date="2013-07" db="EMBL/GenBank/DDBJ databases">
        <authorList>
            <consortium name="The Broad Institute Genome Sequencing Platform"/>
            <person name="Cuomo C."/>
            <person name="Litvintseva A."/>
            <person name="Chen Y."/>
            <person name="Heitman J."/>
            <person name="Sun S."/>
            <person name="Springer D."/>
            <person name="Dromer F."/>
            <person name="Young S.K."/>
            <person name="Zeng Q."/>
            <person name="Gargeya S."/>
            <person name="Fitzgerald M."/>
            <person name="Abouelleil A."/>
            <person name="Alvarado L."/>
            <person name="Berlin A.M."/>
            <person name="Chapman S.B."/>
            <person name="Dewar J."/>
            <person name="Goldberg J."/>
            <person name="Griggs A."/>
            <person name="Gujja S."/>
            <person name="Hansen M."/>
            <person name="Howarth C."/>
            <person name="Imamovic A."/>
            <person name="Larimer J."/>
            <person name="McCowan C."/>
            <person name="Murphy C."/>
            <person name="Pearson M."/>
            <person name="Priest M."/>
            <person name="Roberts A."/>
            <person name="Saif S."/>
            <person name="Shea T."/>
            <person name="Sykes S."/>
            <person name="Wortman J."/>
            <person name="Nusbaum C."/>
            <person name="Birren B."/>
        </authorList>
    </citation>
    <scope>NUCLEOTIDE SEQUENCE</scope>
    <source>
        <strain evidence="3">CBS 10118</strain>
    </source>
</reference>
<feature type="compositionally biased region" description="Polar residues" evidence="1">
    <location>
        <begin position="11"/>
        <end position="26"/>
    </location>
</feature>
<reference evidence="3" key="4">
    <citation type="submission" date="2024-02" db="EMBL/GenBank/DDBJ databases">
        <title>Comparative genomics of Cryptococcus and Kwoniella reveals pathogenesis evolution and contrasting modes of karyotype evolution via chromosome fusion or intercentromeric recombination.</title>
        <authorList>
            <person name="Coelho M.A."/>
            <person name="David-Palma M."/>
            <person name="Shea T."/>
            <person name="Bowers K."/>
            <person name="McGinley-Smith S."/>
            <person name="Mohammad A.W."/>
            <person name="Gnirke A."/>
            <person name="Yurkov A.M."/>
            <person name="Nowrousian M."/>
            <person name="Sun S."/>
            <person name="Cuomo C.A."/>
            <person name="Heitman J."/>
        </authorList>
    </citation>
    <scope>NUCLEOTIDE SEQUENCE</scope>
    <source>
        <strain evidence="3">CBS 10118</strain>
    </source>
</reference>
<evidence type="ECO:0000313" key="3">
    <source>
        <dbReference type="EMBL" id="WVW82081.1"/>
    </source>
</evidence>
<evidence type="ECO:0000256" key="1">
    <source>
        <dbReference type="SAM" id="MobiDB-lite"/>
    </source>
</evidence>
<evidence type="ECO:0000313" key="4">
    <source>
        <dbReference type="Proteomes" id="UP000092730"/>
    </source>
</evidence>
<feature type="region of interest" description="Disordered" evidence="1">
    <location>
        <begin position="1"/>
        <end position="26"/>
    </location>
</feature>
<feature type="compositionally biased region" description="Basic and acidic residues" evidence="1">
    <location>
        <begin position="1"/>
        <end position="10"/>
    </location>
</feature>
<name>A0A1B9GAA8_9TREE</name>
<proteinExistence type="predicted"/>
<reference evidence="2" key="1">
    <citation type="submission" date="2013-07" db="EMBL/GenBank/DDBJ databases">
        <title>The Genome Sequence of Cryptococcus bestiolae CBS10118.</title>
        <authorList>
            <consortium name="The Broad Institute Genome Sequencing Platform"/>
            <person name="Cuomo C."/>
            <person name="Litvintseva A."/>
            <person name="Chen Y."/>
            <person name="Heitman J."/>
            <person name="Sun S."/>
            <person name="Springer D."/>
            <person name="Dromer F."/>
            <person name="Young S.K."/>
            <person name="Zeng Q."/>
            <person name="Gargeya S."/>
            <person name="Fitzgerald M."/>
            <person name="Abouelleil A."/>
            <person name="Alvarado L."/>
            <person name="Berlin A.M."/>
            <person name="Chapman S.B."/>
            <person name="Dewar J."/>
            <person name="Goldberg J."/>
            <person name="Griggs A."/>
            <person name="Gujja S."/>
            <person name="Hansen M."/>
            <person name="Howarth C."/>
            <person name="Imamovic A."/>
            <person name="Larimer J."/>
            <person name="McCowan C."/>
            <person name="Murphy C."/>
            <person name="Pearson M."/>
            <person name="Priest M."/>
            <person name="Roberts A."/>
            <person name="Saif S."/>
            <person name="Shea T."/>
            <person name="Sykes S."/>
            <person name="Wortman J."/>
            <person name="Nusbaum C."/>
            <person name="Birren B."/>
        </authorList>
    </citation>
    <scope>NUCLEOTIDE SEQUENCE [LARGE SCALE GENOMIC DNA]</scope>
    <source>
        <strain evidence="2">CBS 10118</strain>
    </source>
</reference>
<dbReference type="EMBL" id="KI894019">
    <property type="protein sequence ID" value="OCF27941.1"/>
    <property type="molecule type" value="Genomic_DNA"/>
</dbReference>
<evidence type="ECO:0000313" key="2">
    <source>
        <dbReference type="EMBL" id="OCF27941.1"/>
    </source>
</evidence>
<dbReference type="GeneID" id="30207190"/>
<dbReference type="VEuPathDB" id="FungiDB:I302_02791"/>
<accession>A0A1B9GAA8</accession>